<evidence type="ECO:0000256" key="3">
    <source>
        <dbReference type="ARBA" id="ARBA00023163"/>
    </source>
</evidence>
<keyword evidence="3" id="KW-0804">Transcription</keyword>
<reference evidence="5 6" key="1">
    <citation type="submission" date="2018-08" db="EMBL/GenBank/DDBJ databases">
        <title>Flavobacterium tibetense sp. nov., isolated from a wetland YonghuCo on Tibetan Plateau.</title>
        <authorList>
            <person name="Phurbu D."/>
            <person name="Lu H."/>
            <person name="Xing P."/>
        </authorList>
    </citation>
    <scope>NUCLEOTIDE SEQUENCE [LARGE SCALE GENOMIC DNA]</scope>
    <source>
        <strain evidence="5 6">DJC</strain>
    </source>
</reference>
<evidence type="ECO:0000313" key="5">
    <source>
        <dbReference type="EMBL" id="RGP35045.1"/>
    </source>
</evidence>
<keyword evidence="2 5" id="KW-0238">DNA-binding</keyword>
<dbReference type="PROSITE" id="PS50043">
    <property type="entry name" value="HTH_LUXR_2"/>
    <property type="match status" value="1"/>
</dbReference>
<dbReference type="EMBL" id="QWEY01000086">
    <property type="protein sequence ID" value="RGP35045.1"/>
    <property type="molecule type" value="Genomic_DNA"/>
</dbReference>
<dbReference type="PRINTS" id="PR00038">
    <property type="entry name" value="HTHLUXR"/>
</dbReference>
<dbReference type="AlphaFoldDB" id="A0A411YWD0"/>
<evidence type="ECO:0000313" key="6">
    <source>
        <dbReference type="Proteomes" id="UP000284547"/>
    </source>
</evidence>
<accession>A0A411YWD0</accession>
<proteinExistence type="predicted"/>
<keyword evidence="1" id="KW-0805">Transcription regulation</keyword>
<dbReference type="InterPro" id="IPR036388">
    <property type="entry name" value="WH-like_DNA-bd_sf"/>
</dbReference>
<name>A0A411YWD0_9RHOB</name>
<dbReference type="PANTHER" id="PTHR44688:SF16">
    <property type="entry name" value="DNA-BINDING TRANSCRIPTIONAL ACTIVATOR DEVR_DOSR"/>
    <property type="match status" value="1"/>
</dbReference>
<dbReference type="PANTHER" id="PTHR44688">
    <property type="entry name" value="DNA-BINDING TRANSCRIPTIONAL ACTIVATOR DEVR_DOSR"/>
    <property type="match status" value="1"/>
</dbReference>
<dbReference type="SMART" id="SM00421">
    <property type="entry name" value="HTH_LUXR"/>
    <property type="match status" value="1"/>
</dbReference>
<evidence type="ECO:0000259" key="4">
    <source>
        <dbReference type="PROSITE" id="PS50043"/>
    </source>
</evidence>
<dbReference type="GO" id="GO:0006355">
    <property type="term" value="P:regulation of DNA-templated transcription"/>
    <property type="evidence" value="ECO:0007669"/>
    <property type="project" value="InterPro"/>
</dbReference>
<evidence type="ECO:0000256" key="2">
    <source>
        <dbReference type="ARBA" id="ARBA00023125"/>
    </source>
</evidence>
<dbReference type="OrthoDB" id="9807052at2"/>
<keyword evidence="6" id="KW-1185">Reference proteome</keyword>
<dbReference type="Pfam" id="PF00196">
    <property type="entry name" value="GerE"/>
    <property type="match status" value="1"/>
</dbReference>
<dbReference type="CDD" id="cd06170">
    <property type="entry name" value="LuxR_C_like"/>
    <property type="match status" value="1"/>
</dbReference>
<protein>
    <submittedName>
        <fullName evidence="5">DNA-binding response regulator</fullName>
    </submittedName>
</protein>
<dbReference type="InterPro" id="IPR000792">
    <property type="entry name" value="Tscrpt_reg_LuxR_C"/>
</dbReference>
<dbReference type="GO" id="GO:0003677">
    <property type="term" value="F:DNA binding"/>
    <property type="evidence" value="ECO:0007669"/>
    <property type="project" value="UniProtKB-KW"/>
</dbReference>
<feature type="domain" description="HTH luxR-type" evidence="4">
    <location>
        <begin position="40"/>
        <end position="105"/>
    </location>
</feature>
<comment type="caution">
    <text evidence="5">The sequence shown here is derived from an EMBL/GenBank/DDBJ whole genome shotgun (WGS) entry which is preliminary data.</text>
</comment>
<sequence>MPPSADALIREALNDARALPPLGAQRAFLLRVQRELRTQQADDAGVLSSRELDVLRELHRGRSNKAIGRLLGLSENTVKFHLKQIYRKLGVDSRVAALAAAQRLALPLDTA</sequence>
<organism evidence="5 6">
    <name type="scientific">Pseudotabrizicola alkalilacus</name>
    <dbReference type="NCBI Taxonomy" id="2305252"/>
    <lineage>
        <taxon>Bacteria</taxon>
        <taxon>Pseudomonadati</taxon>
        <taxon>Pseudomonadota</taxon>
        <taxon>Alphaproteobacteria</taxon>
        <taxon>Rhodobacterales</taxon>
        <taxon>Paracoccaceae</taxon>
        <taxon>Pseudotabrizicola</taxon>
    </lineage>
</organism>
<gene>
    <name evidence="5" type="ORF">D1012_22215</name>
</gene>
<dbReference type="SUPFAM" id="SSF46894">
    <property type="entry name" value="C-terminal effector domain of the bipartite response regulators"/>
    <property type="match status" value="1"/>
</dbReference>
<evidence type="ECO:0000256" key="1">
    <source>
        <dbReference type="ARBA" id="ARBA00023015"/>
    </source>
</evidence>
<dbReference type="Gene3D" id="1.10.10.10">
    <property type="entry name" value="Winged helix-like DNA-binding domain superfamily/Winged helix DNA-binding domain"/>
    <property type="match status" value="1"/>
</dbReference>
<dbReference type="Proteomes" id="UP000284547">
    <property type="component" value="Unassembled WGS sequence"/>
</dbReference>
<dbReference type="InterPro" id="IPR016032">
    <property type="entry name" value="Sig_transdc_resp-reg_C-effctor"/>
</dbReference>